<evidence type="ECO:0000256" key="12">
    <source>
        <dbReference type="PROSITE-ProRule" id="PRU00409"/>
    </source>
</evidence>
<evidence type="ECO:0000256" key="10">
    <source>
        <dbReference type="ARBA" id="ARBA00061239"/>
    </source>
</evidence>
<dbReference type="GO" id="GO:0046872">
    <property type="term" value="F:metal ion binding"/>
    <property type="evidence" value="ECO:0007669"/>
    <property type="project" value="UniProtKB-KW"/>
</dbReference>
<dbReference type="Pfam" id="PF05618">
    <property type="entry name" value="Zn_protease"/>
    <property type="match status" value="1"/>
</dbReference>
<dbReference type="Pfam" id="PF18030">
    <property type="entry name" value="Rimk_N"/>
    <property type="match status" value="1"/>
</dbReference>
<evidence type="ECO:0000256" key="3">
    <source>
        <dbReference type="ARBA" id="ARBA00022598"/>
    </source>
</evidence>
<dbReference type="PANTHER" id="PTHR21621:SF7">
    <property type="entry name" value="RIBOSOMAL PROTEIN BS6--L-GLUTAMATE LIGASE"/>
    <property type="match status" value="1"/>
</dbReference>
<comment type="caution">
    <text evidence="14">The sequence shown here is derived from an EMBL/GenBank/DDBJ whole genome shotgun (WGS) entry which is preliminary data.</text>
</comment>
<dbReference type="PROSITE" id="PS50975">
    <property type="entry name" value="ATP_GRASP"/>
    <property type="match status" value="1"/>
</dbReference>
<evidence type="ECO:0000256" key="6">
    <source>
        <dbReference type="ARBA" id="ARBA00022840"/>
    </source>
</evidence>
<keyword evidence="5 12" id="KW-0547">Nucleotide-binding</keyword>
<keyword evidence="3 14" id="KW-0436">Ligase</keyword>
<dbReference type="SUPFAM" id="SSF56059">
    <property type="entry name" value="Glutathione synthetase ATP-binding domain-like"/>
    <property type="match status" value="1"/>
</dbReference>
<evidence type="ECO:0000256" key="5">
    <source>
        <dbReference type="ARBA" id="ARBA00022741"/>
    </source>
</evidence>
<dbReference type="InterPro" id="IPR008503">
    <property type="entry name" value="Asp_endopeptidase"/>
</dbReference>
<keyword evidence="8" id="KW-0648">Protein biosynthesis</keyword>
<dbReference type="Gene3D" id="2.40.70.10">
    <property type="entry name" value="Acid Proteases"/>
    <property type="match status" value="1"/>
</dbReference>
<dbReference type="Gene3D" id="3.40.50.20">
    <property type="match status" value="1"/>
</dbReference>
<evidence type="ECO:0000256" key="8">
    <source>
        <dbReference type="ARBA" id="ARBA00022917"/>
    </source>
</evidence>
<name>A0A840I1M1_9PROT</name>
<evidence type="ECO:0000256" key="2">
    <source>
        <dbReference type="ARBA" id="ARBA00001946"/>
    </source>
</evidence>
<dbReference type="GO" id="GO:0009432">
    <property type="term" value="P:SOS response"/>
    <property type="evidence" value="ECO:0007669"/>
    <property type="project" value="TreeGrafter"/>
</dbReference>
<dbReference type="GO" id="GO:0005737">
    <property type="term" value="C:cytoplasm"/>
    <property type="evidence" value="ECO:0007669"/>
    <property type="project" value="TreeGrafter"/>
</dbReference>
<dbReference type="InterPro" id="IPR021109">
    <property type="entry name" value="Peptidase_aspartic_dom_sf"/>
</dbReference>
<evidence type="ECO:0000256" key="9">
    <source>
        <dbReference type="ARBA" id="ARBA00023211"/>
    </source>
</evidence>
<comment type="similarity">
    <text evidence="10">In the C-terminal section; belongs to the RimK family.</text>
</comment>
<keyword evidence="9" id="KW-0464">Manganese</keyword>
<dbReference type="InterPro" id="IPR011761">
    <property type="entry name" value="ATP-grasp"/>
</dbReference>
<dbReference type="RefSeq" id="WP_183815807.1">
    <property type="nucleotide sequence ID" value="NZ_JACHOB010000001.1"/>
</dbReference>
<accession>A0A840I1M1</accession>
<sequence>MSETLTLGWEEWCALPKLGLPALKAKVDTGAKTSALHAFTIEPFGRAGKMKVRFGIHPIPERPELEIYCSADVVDRRDVTSSNGETETRWVIETPIRMGDQEWPVQVTLSDREGMQFHMLLGRQALQAYPHDDEPRVVPSVAFQQPKLSYDVYEGMQNERPTKRSLRVAILTREPGSYSTSRLVEAGETREHVVECIDTQRCYMLINAGRPEVHYDGKPLPFYDAVIPRIGASITAYGTAVVRQFEAIGSYVLNRSASITASRDKLYAHQVLARDGIGMPTTAFASSPKDTADLIELMGEPPIIVKLLESSQGRGVVLAETKKAADSVISAFRDLRADFLVQQFVKEAGGEDIRCLVVGGKVVAAMKRTAAPGEFRSNLHQGGSATAEKITKKERETAVQAAKTFGLGLAGVDLLRASTGPKVLEVNSSPGLEGIEKSSGKDVAGLVYDQIEKRAASIKRRRRRAGAVTA</sequence>
<dbReference type="Pfam" id="PF08443">
    <property type="entry name" value="RimK"/>
    <property type="match status" value="1"/>
</dbReference>
<protein>
    <recommendedName>
        <fullName evidence="11">Probable alpha-L-glutamate ligase</fullName>
    </recommendedName>
</protein>
<keyword evidence="14" id="KW-0687">Ribonucleoprotein</keyword>
<dbReference type="NCBIfam" id="NF007764">
    <property type="entry name" value="PRK10446.1"/>
    <property type="match status" value="1"/>
</dbReference>
<dbReference type="GO" id="GO:0005524">
    <property type="term" value="F:ATP binding"/>
    <property type="evidence" value="ECO:0007669"/>
    <property type="project" value="UniProtKB-UniRule"/>
</dbReference>
<dbReference type="InterPro" id="IPR041107">
    <property type="entry name" value="Rimk_N"/>
</dbReference>
<dbReference type="GO" id="GO:0005840">
    <property type="term" value="C:ribosome"/>
    <property type="evidence" value="ECO:0007669"/>
    <property type="project" value="UniProtKB-KW"/>
</dbReference>
<keyword evidence="15" id="KW-1185">Reference proteome</keyword>
<evidence type="ECO:0000256" key="4">
    <source>
        <dbReference type="ARBA" id="ARBA00022723"/>
    </source>
</evidence>
<keyword evidence="14" id="KW-0689">Ribosomal protein</keyword>
<dbReference type="GO" id="GO:0018169">
    <property type="term" value="F:ribosomal S6-glutamic acid ligase activity"/>
    <property type="evidence" value="ECO:0007669"/>
    <property type="project" value="TreeGrafter"/>
</dbReference>
<reference evidence="14 15" key="1">
    <citation type="submission" date="2020-08" db="EMBL/GenBank/DDBJ databases">
        <title>Genomic Encyclopedia of Type Strains, Phase IV (KMG-IV): sequencing the most valuable type-strain genomes for metagenomic binning, comparative biology and taxonomic classification.</title>
        <authorList>
            <person name="Goeker M."/>
        </authorList>
    </citation>
    <scope>NUCLEOTIDE SEQUENCE [LARGE SCALE GENOMIC DNA]</scope>
    <source>
        <strain evidence="14 15">DSM 102850</strain>
    </source>
</reference>
<proteinExistence type="inferred from homology"/>
<evidence type="ECO:0000256" key="11">
    <source>
        <dbReference type="ARBA" id="ARBA00072141"/>
    </source>
</evidence>
<organism evidence="14 15">
    <name type="scientific">Parvularcula dongshanensis</name>
    <dbReference type="NCBI Taxonomy" id="1173995"/>
    <lineage>
        <taxon>Bacteria</taxon>
        <taxon>Pseudomonadati</taxon>
        <taxon>Pseudomonadota</taxon>
        <taxon>Alphaproteobacteria</taxon>
        <taxon>Parvularculales</taxon>
        <taxon>Parvularculaceae</taxon>
        <taxon>Parvularcula</taxon>
    </lineage>
</organism>
<keyword evidence="4" id="KW-0479">Metal-binding</keyword>
<comment type="cofactor">
    <cofactor evidence="2">
        <name>Mg(2+)</name>
        <dbReference type="ChEBI" id="CHEBI:18420"/>
    </cofactor>
</comment>
<dbReference type="NCBIfam" id="TIGR00768">
    <property type="entry name" value="rimK_fam"/>
    <property type="match status" value="1"/>
</dbReference>
<comment type="cofactor">
    <cofactor evidence="1">
        <name>Mn(2+)</name>
        <dbReference type="ChEBI" id="CHEBI:29035"/>
    </cofactor>
</comment>
<feature type="domain" description="ATP-grasp" evidence="13">
    <location>
        <begin position="269"/>
        <end position="452"/>
    </location>
</feature>
<evidence type="ECO:0000313" key="15">
    <source>
        <dbReference type="Proteomes" id="UP000563524"/>
    </source>
</evidence>
<dbReference type="InterPro" id="IPR004666">
    <property type="entry name" value="Rp_bS6_RimK/Lys_biosynth_LsyX"/>
</dbReference>
<dbReference type="Gene3D" id="3.30.470.20">
    <property type="entry name" value="ATP-grasp fold, B domain"/>
    <property type="match status" value="1"/>
</dbReference>
<dbReference type="SUPFAM" id="SSF50630">
    <property type="entry name" value="Acid proteases"/>
    <property type="match status" value="1"/>
</dbReference>
<evidence type="ECO:0000313" key="14">
    <source>
        <dbReference type="EMBL" id="MBB4658181.1"/>
    </source>
</evidence>
<dbReference type="GO" id="GO:0006412">
    <property type="term" value="P:translation"/>
    <property type="evidence" value="ECO:0007669"/>
    <property type="project" value="UniProtKB-KW"/>
</dbReference>
<dbReference type="AlphaFoldDB" id="A0A840I1M1"/>
<evidence type="ECO:0000256" key="1">
    <source>
        <dbReference type="ARBA" id="ARBA00001936"/>
    </source>
</evidence>
<dbReference type="Proteomes" id="UP000563524">
    <property type="component" value="Unassembled WGS sequence"/>
</dbReference>
<dbReference type="FunFam" id="3.30.1490.20:FF:000005">
    <property type="entry name" value="Probable alpha-L-glutamate ligase 1"/>
    <property type="match status" value="1"/>
</dbReference>
<dbReference type="Gene3D" id="3.30.1490.20">
    <property type="entry name" value="ATP-grasp fold, A domain"/>
    <property type="match status" value="1"/>
</dbReference>
<dbReference type="InterPro" id="IPR013651">
    <property type="entry name" value="ATP-grasp_RimK-type"/>
</dbReference>
<keyword evidence="6 12" id="KW-0067">ATP-binding</keyword>
<dbReference type="InterPro" id="IPR013815">
    <property type="entry name" value="ATP_grasp_subdomain_1"/>
</dbReference>
<dbReference type="PANTHER" id="PTHR21621">
    <property type="entry name" value="RIBOSOMAL PROTEIN S6 MODIFICATION PROTEIN"/>
    <property type="match status" value="1"/>
</dbReference>
<dbReference type="EMBL" id="JACHOB010000001">
    <property type="protein sequence ID" value="MBB4658181.1"/>
    <property type="molecule type" value="Genomic_DNA"/>
</dbReference>
<keyword evidence="7" id="KW-0460">Magnesium</keyword>
<evidence type="ECO:0000259" key="13">
    <source>
        <dbReference type="PROSITE" id="PS50975"/>
    </source>
</evidence>
<evidence type="ECO:0000256" key="7">
    <source>
        <dbReference type="ARBA" id="ARBA00022842"/>
    </source>
</evidence>
<gene>
    <name evidence="14" type="ORF">GGQ59_000681</name>
</gene>